<dbReference type="EMBL" id="RBAN01000003">
    <property type="protein sequence ID" value="RKN54603.1"/>
    <property type="molecule type" value="Genomic_DNA"/>
</dbReference>
<feature type="signal peptide" evidence="2">
    <location>
        <begin position="1"/>
        <end position="24"/>
    </location>
</feature>
<protein>
    <submittedName>
        <fullName evidence="3">Uncharacterized protein</fullName>
    </submittedName>
</protein>
<comment type="caution">
    <text evidence="3">The sequence shown here is derived from an EMBL/GenBank/DDBJ whole genome shotgun (WGS) entry which is preliminary data.</text>
</comment>
<dbReference type="AlphaFoldDB" id="A0A3B0A2B6"/>
<evidence type="ECO:0000313" key="3">
    <source>
        <dbReference type="EMBL" id="RKN54603.1"/>
    </source>
</evidence>
<keyword evidence="4" id="KW-1185">Reference proteome</keyword>
<dbReference type="OrthoDB" id="3403816at2"/>
<evidence type="ECO:0000313" key="4">
    <source>
        <dbReference type="Proteomes" id="UP000279968"/>
    </source>
</evidence>
<organism evidence="3 4">
    <name type="scientific">Micromonospora costi</name>
    <dbReference type="NCBI Taxonomy" id="1530042"/>
    <lineage>
        <taxon>Bacteria</taxon>
        <taxon>Bacillati</taxon>
        <taxon>Actinomycetota</taxon>
        <taxon>Actinomycetes</taxon>
        <taxon>Micromonosporales</taxon>
        <taxon>Micromonosporaceae</taxon>
        <taxon>Micromonospora</taxon>
    </lineage>
</organism>
<sequence length="163" mass="16266">MVKLLGAFALFAAFVLIGAAPARAGENVFIEVTPNSVQAGSRVHLRASCENNNNRQAQVDSDAFGRVTLRPDNGFLTGSATVPGNKEPGDFPVNLRCQNGNTASTTLTVLNMAQPSKGPATGGGGTAAGRGTGMLLLVGGLAAAGAAVAIGMAGSRRRTGAGS</sequence>
<reference evidence="3 4" key="1">
    <citation type="journal article" date="2015" name="Int. J. Syst. Evol. Microbiol.">
        <title>Micromonospora costi sp. nov., isolated from a leaf of Costus speciosus.</title>
        <authorList>
            <person name="Thawai C."/>
        </authorList>
    </citation>
    <scope>NUCLEOTIDE SEQUENCE [LARGE SCALE GENOMIC DNA]</scope>
    <source>
        <strain evidence="3 4">CS1-12</strain>
    </source>
</reference>
<evidence type="ECO:0000256" key="2">
    <source>
        <dbReference type="SAM" id="SignalP"/>
    </source>
</evidence>
<evidence type="ECO:0000256" key="1">
    <source>
        <dbReference type="SAM" id="Phobius"/>
    </source>
</evidence>
<accession>A0A3B0A2B6</accession>
<feature type="chain" id="PRO_5017415995" evidence="2">
    <location>
        <begin position="25"/>
        <end position="163"/>
    </location>
</feature>
<gene>
    <name evidence="3" type="ORF">D7193_16735</name>
</gene>
<name>A0A3B0A2B6_9ACTN</name>
<keyword evidence="1" id="KW-0812">Transmembrane</keyword>
<keyword evidence="1" id="KW-1133">Transmembrane helix</keyword>
<dbReference type="Proteomes" id="UP000279968">
    <property type="component" value="Unassembled WGS sequence"/>
</dbReference>
<proteinExistence type="predicted"/>
<feature type="transmembrane region" description="Helical" evidence="1">
    <location>
        <begin position="134"/>
        <end position="154"/>
    </location>
</feature>
<keyword evidence="2" id="KW-0732">Signal</keyword>
<keyword evidence="1" id="KW-0472">Membrane</keyword>